<accession>A0A3M0IUI5</accession>
<evidence type="ECO:0000313" key="3">
    <source>
        <dbReference type="Proteomes" id="UP000269221"/>
    </source>
</evidence>
<organism evidence="2 3">
    <name type="scientific">Hirundo rustica rustica</name>
    <dbReference type="NCBI Taxonomy" id="333673"/>
    <lineage>
        <taxon>Eukaryota</taxon>
        <taxon>Metazoa</taxon>
        <taxon>Chordata</taxon>
        <taxon>Craniata</taxon>
        <taxon>Vertebrata</taxon>
        <taxon>Euteleostomi</taxon>
        <taxon>Archelosauria</taxon>
        <taxon>Archosauria</taxon>
        <taxon>Dinosauria</taxon>
        <taxon>Saurischia</taxon>
        <taxon>Theropoda</taxon>
        <taxon>Coelurosauria</taxon>
        <taxon>Aves</taxon>
        <taxon>Neognathae</taxon>
        <taxon>Neoaves</taxon>
        <taxon>Telluraves</taxon>
        <taxon>Australaves</taxon>
        <taxon>Passeriformes</taxon>
        <taxon>Sylvioidea</taxon>
        <taxon>Hirundinidae</taxon>
        <taxon>Hirundo</taxon>
    </lineage>
</organism>
<dbReference type="AlphaFoldDB" id="A0A3M0IUI5"/>
<gene>
    <name evidence="2" type="ORF">DUI87_31438</name>
</gene>
<comment type="caution">
    <text evidence="2">The sequence shown here is derived from an EMBL/GenBank/DDBJ whole genome shotgun (WGS) entry which is preliminary data.</text>
</comment>
<feature type="region of interest" description="Disordered" evidence="1">
    <location>
        <begin position="1"/>
        <end position="28"/>
    </location>
</feature>
<dbReference type="EMBL" id="QRBI01000230">
    <property type="protein sequence ID" value="RMB92325.1"/>
    <property type="molecule type" value="Genomic_DNA"/>
</dbReference>
<evidence type="ECO:0000256" key="1">
    <source>
        <dbReference type="SAM" id="MobiDB-lite"/>
    </source>
</evidence>
<sequence>MNLIGCGSPKRSSEDGGLDLPFHKHQRTRSLASPRKGAVIIGDCKYTPQEVEILPGVLVNNPRDLVLWLRCTHPPTFIPKGQVIAQIIPTRGPNNTPVACPVQAITEERPRVDFDALVAAGFELQEEKVQRMPPWKYLGSKSEGDHCSPKIGNSNKKWVFLSHHRSKRMTRPQELVAELIRKARFRIRELAGCDFECIHIPIGLRSGQISKSYVGAFASGE</sequence>
<proteinExistence type="predicted"/>
<dbReference type="Gene3D" id="3.30.70.270">
    <property type="match status" value="1"/>
</dbReference>
<dbReference type="Proteomes" id="UP000269221">
    <property type="component" value="Unassembled WGS sequence"/>
</dbReference>
<protein>
    <submittedName>
        <fullName evidence="2">Uncharacterized protein</fullName>
    </submittedName>
</protein>
<keyword evidence="3" id="KW-1185">Reference proteome</keyword>
<dbReference type="OrthoDB" id="6932368at2759"/>
<dbReference type="InterPro" id="IPR043128">
    <property type="entry name" value="Rev_trsase/Diguanyl_cyclase"/>
</dbReference>
<reference evidence="2 3" key="1">
    <citation type="submission" date="2018-07" db="EMBL/GenBank/DDBJ databases">
        <title>A high quality draft genome assembly of the barn swallow (H. rustica rustica).</title>
        <authorList>
            <person name="Formenti G."/>
            <person name="Chiara M."/>
            <person name="Poveda L."/>
            <person name="Francoijs K.-J."/>
            <person name="Bonisoli-Alquati A."/>
            <person name="Canova L."/>
            <person name="Gianfranceschi L."/>
            <person name="Horner D.S."/>
            <person name="Saino N."/>
        </authorList>
    </citation>
    <scope>NUCLEOTIDE SEQUENCE [LARGE SCALE GENOMIC DNA]</scope>
    <source>
        <strain evidence="2">Chelidonia</strain>
        <tissue evidence="2">Blood</tissue>
    </source>
</reference>
<evidence type="ECO:0000313" key="2">
    <source>
        <dbReference type="EMBL" id="RMB92325.1"/>
    </source>
</evidence>
<name>A0A3M0IUI5_HIRRU</name>